<accession>A0A7L4KU27</accession>
<evidence type="ECO:0000256" key="3">
    <source>
        <dbReference type="ARBA" id="ARBA00022737"/>
    </source>
</evidence>
<gene>
    <name evidence="10" type="primary">Cdh17</name>
    <name evidence="10" type="ORF">CALWIL_R12267</name>
</gene>
<reference evidence="10 11" key="1">
    <citation type="submission" date="2019-09" db="EMBL/GenBank/DDBJ databases">
        <title>Bird 10,000 Genomes (B10K) Project - Family phase.</title>
        <authorList>
            <person name="Zhang G."/>
        </authorList>
    </citation>
    <scope>NUCLEOTIDE SEQUENCE [LARGE SCALE GENOMIC DNA]</scope>
    <source>
        <strain evidence="10">B10K-OTA-212792</strain>
        <tissue evidence="10">Blood</tissue>
    </source>
</reference>
<dbReference type="Gene3D" id="2.60.40.60">
    <property type="entry name" value="Cadherins"/>
    <property type="match status" value="7"/>
</dbReference>
<keyword evidence="4 8" id="KW-0106">Calcium</keyword>
<keyword evidence="2" id="KW-1003">Cell membrane</keyword>
<dbReference type="AlphaFoldDB" id="A0A7L4KU27"/>
<evidence type="ECO:0000313" key="11">
    <source>
        <dbReference type="Proteomes" id="UP000576729"/>
    </source>
</evidence>
<feature type="domain" description="Cadherin" evidence="9">
    <location>
        <begin position="674"/>
        <end position="760"/>
    </location>
</feature>
<dbReference type="GO" id="GO:0034332">
    <property type="term" value="P:adherens junction organization"/>
    <property type="evidence" value="ECO:0007669"/>
    <property type="project" value="TreeGrafter"/>
</dbReference>
<dbReference type="GO" id="GO:0008013">
    <property type="term" value="F:beta-catenin binding"/>
    <property type="evidence" value="ECO:0007669"/>
    <property type="project" value="TreeGrafter"/>
</dbReference>
<feature type="non-terminal residue" evidence="10">
    <location>
        <position position="760"/>
    </location>
</feature>
<dbReference type="CDD" id="cd11304">
    <property type="entry name" value="Cadherin_repeat"/>
    <property type="match status" value="6"/>
</dbReference>
<feature type="non-terminal residue" evidence="10">
    <location>
        <position position="1"/>
    </location>
</feature>
<feature type="domain" description="Cadherin" evidence="9">
    <location>
        <begin position="100"/>
        <end position="313"/>
    </location>
</feature>
<dbReference type="GO" id="GO:0045296">
    <property type="term" value="F:cadherin binding"/>
    <property type="evidence" value="ECO:0007669"/>
    <property type="project" value="TreeGrafter"/>
</dbReference>
<evidence type="ECO:0000256" key="1">
    <source>
        <dbReference type="ARBA" id="ARBA00004236"/>
    </source>
</evidence>
<keyword evidence="7" id="KW-0325">Glycoprotein</keyword>
<dbReference type="PRINTS" id="PR00205">
    <property type="entry name" value="CADHERIN"/>
</dbReference>
<evidence type="ECO:0000256" key="8">
    <source>
        <dbReference type="PROSITE-ProRule" id="PRU00043"/>
    </source>
</evidence>
<evidence type="ECO:0000313" key="10">
    <source>
        <dbReference type="EMBL" id="NXY55525.1"/>
    </source>
</evidence>
<dbReference type="GO" id="GO:0007043">
    <property type="term" value="P:cell-cell junction assembly"/>
    <property type="evidence" value="ECO:0007669"/>
    <property type="project" value="TreeGrafter"/>
</dbReference>
<evidence type="ECO:0000256" key="4">
    <source>
        <dbReference type="ARBA" id="ARBA00022837"/>
    </source>
</evidence>
<evidence type="ECO:0000256" key="6">
    <source>
        <dbReference type="ARBA" id="ARBA00023136"/>
    </source>
</evidence>
<comment type="subcellular location">
    <subcellularLocation>
        <location evidence="1">Cell membrane</location>
    </subcellularLocation>
</comment>
<dbReference type="InterPro" id="IPR020894">
    <property type="entry name" value="Cadherin_CS"/>
</dbReference>
<organism evidence="10 11">
    <name type="scientific">Callaeas wilsoni</name>
    <name type="common">North Island kokako</name>
    <dbReference type="NCBI Taxonomy" id="1347786"/>
    <lineage>
        <taxon>Eukaryota</taxon>
        <taxon>Metazoa</taxon>
        <taxon>Chordata</taxon>
        <taxon>Craniata</taxon>
        <taxon>Vertebrata</taxon>
        <taxon>Euteleostomi</taxon>
        <taxon>Archelosauria</taxon>
        <taxon>Archosauria</taxon>
        <taxon>Dinosauria</taxon>
        <taxon>Saurischia</taxon>
        <taxon>Theropoda</taxon>
        <taxon>Coelurosauria</taxon>
        <taxon>Aves</taxon>
        <taxon>Neognathae</taxon>
        <taxon>Neoaves</taxon>
        <taxon>Telluraves</taxon>
        <taxon>Australaves</taxon>
        <taxon>Passeriformes</taxon>
        <taxon>Corvoidea</taxon>
        <taxon>Callaeidae</taxon>
        <taxon>Callaeas</taxon>
    </lineage>
</organism>
<feature type="domain" description="Cadherin" evidence="9">
    <location>
        <begin position="314"/>
        <end position="422"/>
    </location>
</feature>
<dbReference type="PANTHER" id="PTHR24027">
    <property type="entry name" value="CADHERIN-23"/>
    <property type="match status" value="1"/>
</dbReference>
<feature type="domain" description="Cadherin" evidence="9">
    <location>
        <begin position="424"/>
        <end position="539"/>
    </location>
</feature>
<comment type="caution">
    <text evidence="10">The sequence shown here is derived from an EMBL/GenBank/DDBJ whole genome shotgun (WGS) entry which is preliminary data.</text>
</comment>
<protein>
    <submittedName>
        <fullName evidence="10">CAD17 protein</fullName>
    </submittedName>
</protein>
<dbReference type="GO" id="GO:0016339">
    <property type="term" value="P:calcium-dependent cell-cell adhesion via plasma membrane cell adhesion molecules"/>
    <property type="evidence" value="ECO:0007669"/>
    <property type="project" value="TreeGrafter"/>
</dbReference>
<dbReference type="InterPro" id="IPR002126">
    <property type="entry name" value="Cadherin-like_dom"/>
</dbReference>
<dbReference type="FunFam" id="2.60.40.60:FF:000163">
    <property type="entry name" value="Cadherin 17"/>
    <property type="match status" value="1"/>
</dbReference>
<dbReference type="Pfam" id="PF00028">
    <property type="entry name" value="Cadherin"/>
    <property type="match status" value="4"/>
</dbReference>
<dbReference type="PROSITE" id="PS00232">
    <property type="entry name" value="CADHERIN_1"/>
    <property type="match status" value="2"/>
</dbReference>
<dbReference type="GO" id="GO:0016342">
    <property type="term" value="C:catenin complex"/>
    <property type="evidence" value="ECO:0007669"/>
    <property type="project" value="TreeGrafter"/>
</dbReference>
<dbReference type="Proteomes" id="UP000576729">
    <property type="component" value="Unassembled WGS sequence"/>
</dbReference>
<evidence type="ECO:0000259" key="9">
    <source>
        <dbReference type="PROSITE" id="PS50268"/>
    </source>
</evidence>
<dbReference type="InterPro" id="IPR039808">
    <property type="entry name" value="Cadherin"/>
</dbReference>
<evidence type="ECO:0000256" key="7">
    <source>
        <dbReference type="ARBA" id="ARBA00023180"/>
    </source>
</evidence>
<dbReference type="SUPFAM" id="SSF49313">
    <property type="entry name" value="Cadherin-like"/>
    <property type="match status" value="7"/>
</dbReference>
<dbReference type="PANTHER" id="PTHR24027:SF419">
    <property type="entry name" value="CADHERIN-17"/>
    <property type="match status" value="1"/>
</dbReference>
<dbReference type="FunFam" id="2.60.40.60:FF:000011">
    <property type="entry name" value="Cadherin 1"/>
    <property type="match status" value="1"/>
</dbReference>
<dbReference type="GO" id="GO:0000902">
    <property type="term" value="P:cell morphogenesis"/>
    <property type="evidence" value="ECO:0007669"/>
    <property type="project" value="TreeGrafter"/>
</dbReference>
<evidence type="ECO:0000256" key="2">
    <source>
        <dbReference type="ARBA" id="ARBA00022475"/>
    </source>
</evidence>
<name>A0A7L4KU27_9CORV</name>
<proteinExistence type="predicted"/>
<keyword evidence="5" id="KW-0130">Cell adhesion</keyword>
<dbReference type="InterPro" id="IPR015919">
    <property type="entry name" value="Cadherin-like_sf"/>
</dbReference>
<dbReference type="GO" id="GO:0044331">
    <property type="term" value="P:cell-cell adhesion mediated by cadherin"/>
    <property type="evidence" value="ECO:0007669"/>
    <property type="project" value="TreeGrafter"/>
</dbReference>
<dbReference type="GO" id="GO:0005509">
    <property type="term" value="F:calcium ion binding"/>
    <property type="evidence" value="ECO:0007669"/>
    <property type="project" value="UniProtKB-UniRule"/>
</dbReference>
<feature type="domain" description="Cadherin" evidence="9">
    <location>
        <begin position="6"/>
        <end position="99"/>
    </location>
</feature>
<keyword evidence="3" id="KW-0677">Repeat</keyword>
<dbReference type="FunFam" id="2.60.40.60:FF:000188">
    <property type="entry name" value="Cadherin 17"/>
    <property type="match status" value="1"/>
</dbReference>
<sequence>SGPLKDIDFSVQEGGGPRILHQFTLEPPAVSFRSSGEKAGIIDIEPKTGILYINGSLDWETKQVHKLQVESLDESGNKVKGPHAVTIYVEDINDNPPEFDQTRYSGVVRQNSRPGKPFLHVHATDRDDPTTPHAQLSYSILHHFPNPYEKMLFQIDNVTGAISPSRTGSYYLDPQKQDTFTLVVSVKDMAGMTPNAFTGSVDVIITVMESLWKAPPIIHIQENSTEVHPVNISKVQSNDPDVIYEIFEKENLPRLPFSISKNGDIYVTNPLDREEKDAYTFFVVSKDNKGELVDKPLQIQVIVEDINDNPPVCQQDLTIIEVQENEIGGSNIGTVFATDKDKEDTLNSRLQFKIQSQEPEFPVKNLFYIQQDTGDLHLTGRSLSKRDSAKYSLKVLVADPGFQTICDVEVHVIDINDQIPIFEKSDYHSVTVAENTPIGTVILEIQATDADEPTTGSSLIIYQVKEGDPNNTLIIETDPETNRGFVKINKALDFETMPVYNLVINATNPEPLVAGVQYNSSSLATFKIFVTNVDEPPVFLKPAYEAEVSEDIPVNTLVMTVEAYDPEGDSVRISKIFLKEVQEKYAKYLAYGKILFLQKFCLLVEGGRVVGWWQATHLQQTAGQCFSDQISLCAKSRAFLTLQLSDVNDNRPQVAMDYPTFFCYPVSGGERTLIRATDADKQFFYSKFTFSLANEMNARNNWEISKFNATHAYLSPKHANFEEKVYDVPIILNDNGNPPLENKVNLKVSICKCSSENSCF</sequence>
<dbReference type="FunFam" id="2.60.40.60:FF:000183">
    <property type="entry name" value="Cadherin 17"/>
    <property type="match status" value="1"/>
</dbReference>
<keyword evidence="11" id="KW-1185">Reference proteome</keyword>
<keyword evidence="6" id="KW-0472">Membrane</keyword>
<dbReference type="SMART" id="SM00112">
    <property type="entry name" value="CA"/>
    <property type="match status" value="6"/>
</dbReference>
<dbReference type="GO" id="GO:0016477">
    <property type="term" value="P:cell migration"/>
    <property type="evidence" value="ECO:0007669"/>
    <property type="project" value="TreeGrafter"/>
</dbReference>
<dbReference type="GO" id="GO:0007156">
    <property type="term" value="P:homophilic cell adhesion via plasma membrane adhesion molecules"/>
    <property type="evidence" value="ECO:0007669"/>
    <property type="project" value="InterPro"/>
</dbReference>
<dbReference type="GO" id="GO:0005912">
    <property type="term" value="C:adherens junction"/>
    <property type="evidence" value="ECO:0007669"/>
    <property type="project" value="TreeGrafter"/>
</dbReference>
<dbReference type="FunFam" id="2.60.40.60:FF:000152">
    <property type="entry name" value="Cadherin 17"/>
    <property type="match status" value="1"/>
</dbReference>
<dbReference type="EMBL" id="VWPU01004711">
    <property type="protein sequence ID" value="NXY55525.1"/>
    <property type="molecule type" value="Genomic_DNA"/>
</dbReference>
<evidence type="ECO:0000256" key="5">
    <source>
        <dbReference type="ARBA" id="ARBA00022889"/>
    </source>
</evidence>
<dbReference type="PROSITE" id="PS50268">
    <property type="entry name" value="CADHERIN_2"/>
    <property type="match status" value="5"/>
</dbReference>